<evidence type="ECO:0000313" key="2">
    <source>
        <dbReference type="EMBL" id="MFD2744435.1"/>
    </source>
</evidence>
<dbReference type="Pfam" id="PF14088">
    <property type="entry name" value="DUF4268"/>
    <property type="match status" value="1"/>
</dbReference>
<dbReference type="RefSeq" id="WP_066751790.1">
    <property type="nucleotide sequence ID" value="NZ_JBHUMB010000014.1"/>
</dbReference>
<accession>A0ABW5UGK6</accession>
<evidence type="ECO:0000313" key="3">
    <source>
        <dbReference type="Proteomes" id="UP001597418"/>
    </source>
</evidence>
<feature type="domain" description="DUF4268" evidence="1">
    <location>
        <begin position="11"/>
        <end position="143"/>
    </location>
</feature>
<dbReference type="InterPro" id="IPR025364">
    <property type="entry name" value="DUF4268"/>
</dbReference>
<dbReference type="Proteomes" id="UP001597418">
    <property type="component" value="Unassembled WGS sequence"/>
</dbReference>
<comment type="caution">
    <text evidence="2">The sequence shown here is derived from an EMBL/GenBank/DDBJ whole genome shotgun (WGS) entry which is preliminary data.</text>
</comment>
<proteinExistence type="predicted"/>
<dbReference type="EMBL" id="JBHUMB010000014">
    <property type="protein sequence ID" value="MFD2744435.1"/>
    <property type="molecule type" value="Genomic_DNA"/>
</dbReference>
<sequence length="152" mass="18174">MYAREEVKKTKEAFWTAYGQYMRSVPFADPEKQSWINYKTGVKHLFFRMEATNDFARISIEMDHPDSSIRDLIYAQFIEYRSLLHAELGEEWNWIANTNDRYDKEIACIQTIIKANIMEKNDWPTLISFFKPRIIALDSFWSSAKYAFELFK</sequence>
<evidence type="ECO:0000259" key="1">
    <source>
        <dbReference type="Pfam" id="PF14088"/>
    </source>
</evidence>
<gene>
    <name evidence="2" type="ORF">ACFSQ6_13635</name>
</gene>
<organism evidence="2 3">
    <name type="scientific">Sphingobacterium populi</name>
    <dbReference type="NCBI Taxonomy" id="1812824"/>
    <lineage>
        <taxon>Bacteria</taxon>
        <taxon>Pseudomonadati</taxon>
        <taxon>Bacteroidota</taxon>
        <taxon>Sphingobacteriia</taxon>
        <taxon>Sphingobacteriales</taxon>
        <taxon>Sphingobacteriaceae</taxon>
        <taxon>Sphingobacterium</taxon>
    </lineage>
</organism>
<keyword evidence="3" id="KW-1185">Reference proteome</keyword>
<name>A0ABW5UGK6_9SPHI</name>
<reference evidence="3" key="1">
    <citation type="journal article" date="2019" name="Int. J. Syst. Evol. Microbiol.">
        <title>The Global Catalogue of Microorganisms (GCM) 10K type strain sequencing project: providing services to taxonomists for standard genome sequencing and annotation.</title>
        <authorList>
            <consortium name="The Broad Institute Genomics Platform"/>
            <consortium name="The Broad Institute Genome Sequencing Center for Infectious Disease"/>
            <person name="Wu L."/>
            <person name="Ma J."/>
        </authorList>
    </citation>
    <scope>NUCLEOTIDE SEQUENCE [LARGE SCALE GENOMIC DNA]</scope>
    <source>
        <strain evidence="3">KCTC 42247</strain>
    </source>
</reference>
<protein>
    <submittedName>
        <fullName evidence="2">DUF4268 domain-containing protein</fullName>
    </submittedName>
</protein>